<accession>A0ABT1LEF8</accession>
<evidence type="ECO:0000313" key="14">
    <source>
        <dbReference type="Proteomes" id="UP001205890"/>
    </source>
</evidence>
<keyword evidence="14" id="KW-1185">Reference proteome</keyword>
<name>A0ABT1LEF8_9HYPH</name>
<evidence type="ECO:0000256" key="2">
    <source>
        <dbReference type="ARBA" id="ARBA00004141"/>
    </source>
</evidence>
<keyword evidence="5 12" id="KW-1133">Transmembrane helix</keyword>
<feature type="transmembrane region" description="Helical" evidence="12">
    <location>
        <begin position="306"/>
        <end position="325"/>
    </location>
</feature>
<evidence type="ECO:0000256" key="4">
    <source>
        <dbReference type="ARBA" id="ARBA00022723"/>
    </source>
</evidence>
<evidence type="ECO:0000256" key="7">
    <source>
        <dbReference type="ARBA" id="ARBA00023004"/>
    </source>
</evidence>
<dbReference type="HAMAP" id="MF_01665">
    <property type="entry name" value="HemeA_synth_type2"/>
    <property type="match status" value="1"/>
</dbReference>
<keyword evidence="8 12" id="KW-0350">Heme biosynthesis</keyword>
<keyword evidence="7 12" id="KW-0408">Iron</keyword>
<reference evidence="13 14" key="1">
    <citation type="submission" date="2022-07" db="EMBL/GenBank/DDBJ databases">
        <authorList>
            <person name="Li W.-J."/>
            <person name="Deng Q.-Q."/>
        </authorList>
    </citation>
    <scope>NUCLEOTIDE SEQUENCE [LARGE SCALE GENOMIC DNA]</scope>
    <source>
        <strain evidence="13 14">SYSU M60028</strain>
    </source>
</reference>
<dbReference type="EMBL" id="JANCLU010000009">
    <property type="protein sequence ID" value="MCP8939125.1"/>
    <property type="molecule type" value="Genomic_DNA"/>
</dbReference>
<keyword evidence="3 12" id="KW-0812">Transmembrane</keyword>
<gene>
    <name evidence="12" type="primary">ctaA</name>
    <name evidence="13" type="ORF">NK718_11410</name>
</gene>
<evidence type="ECO:0000256" key="3">
    <source>
        <dbReference type="ARBA" id="ARBA00022692"/>
    </source>
</evidence>
<evidence type="ECO:0000256" key="10">
    <source>
        <dbReference type="ARBA" id="ARBA00044501"/>
    </source>
</evidence>
<comment type="caution">
    <text evidence="13">The sequence shown here is derived from an EMBL/GenBank/DDBJ whole genome shotgun (WGS) entry which is preliminary data.</text>
</comment>
<dbReference type="Pfam" id="PF02628">
    <property type="entry name" value="COX15-CtaA"/>
    <property type="match status" value="1"/>
</dbReference>
<comment type="function">
    <text evidence="12">Catalyzes the conversion of heme O to heme A by two successive hydroxylations of the methyl group at C8. The first hydroxylation forms heme I, the second hydroxylation results in an unstable dihydroxymethyl group, which spontaneously dehydrates, resulting in the formyl group of heme A.</text>
</comment>
<feature type="transmembrane region" description="Helical" evidence="12">
    <location>
        <begin position="211"/>
        <end position="230"/>
    </location>
</feature>
<dbReference type="PANTHER" id="PTHR23289:SF2">
    <property type="entry name" value="CYTOCHROME C OXIDASE ASSEMBLY PROTEIN COX15 HOMOLOG"/>
    <property type="match status" value="1"/>
</dbReference>
<dbReference type="EC" id="1.17.99.9" evidence="12"/>
<evidence type="ECO:0000256" key="8">
    <source>
        <dbReference type="ARBA" id="ARBA00023133"/>
    </source>
</evidence>
<feature type="binding site" description="axial binding residue" evidence="12">
    <location>
        <position position="336"/>
    </location>
    <ligand>
        <name>heme</name>
        <dbReference type="ChEBI" id="CHEBI:30413"/>
    </ligand>
    <ligandPart>
        <name>Fe</name>
        <dbReference type="ChEBI" id="CHEBI:18248"/>
    </ligandPart>
</feature>
<comment type="catalytic activity">
    <reaction evidence="11">
        <text>Fe(II)-heme o + 2 A + H2O = Fe(II)-heme a + 2 AH2</text>
        <dbReference type="Rhea" id="RHEA:63388"/>
        <dbReference type="ChEBI" id="CHEBI:13193"/>
        <dbReference type="ChEBI" id="CHEBI:15377"/>
        <dbReference type="ChEBI" id="CHEBI:17499"/>
        <dbReference type="ChEBI" id="CHEBI:60530"/>
        <dbReference type="ChEBI" id="CHEBI:61715"/>
        <dbReference type="EC" id="1.17.99.9"/>
    </reaction>
    <physiologicalReaction direction="left-to-right" evidence="11">
        <dbReference type="Rhea" id="RHEA:63389"/>
    </physiologicalReaction>
</comment>
<dbReference type="Proteomes" id="UP001205890">
    <property type="component" value="Unassembled WGS sequence"/>
</dbReference>
<comment type="pathway">
    <text evidence="10 12">Porphyrin-containing compound metabolism; heme A biosynthesis; heme A from heme O: step 1/1.</text>
</comment>
<dbReference type="RefSeq" id="WP_254741999.1">
    <property type="nucleotide sequence ID" value="NZ_JANCLU010000009.1"/>
</dbReference>
<feature type="transmembrane region" description="Helical" evidence="12">
    <location>
        <begin position="173"/>
        <end position="191"/>
    </location>
</feature>
<keyword evidence="6 12" id="KW-0560">Oxidoreductase</keyword>
<comment type="subcellular location">
    <subcellularLocation>
        <location evidence="12">Cell membrane</location>
        <topology evidence="12">Multi-pass membrane protein</topology>
    </subcellularLocation>
    <subcellularLocation>
        <location evidence="2">Membrane</location>
        <topology evidence="2">Multi-pass membrane protein</topology>
    </subcellularLocation>
</comment>
<feature type="binding site" description="axial binding residue" evidence="12">
    <location>
        <position position="275"/>
    </location>
    <ligand>
        <name>heme</name>
        <dbReference type="ChEBI" id="CHEBI:30413"/>
    </ligand>
    <ligandPart>
        <name>Fe</name>
        <dbReference type="ChEBI" id="CHEBI:18248"/>
    </ligandPart>
</feature>
<feature type="transmembrane region" description="Helical" evidence="12">
    <location>
        <begin position="331"/>
        <end position="351"/>
    </location>
</feature>
<feature type="transmembrane region" description="Helical" evidence="12">
    <location>
        <begin position="26"/>
        <end position="44"/>
    </location>
</feature>
<comment type="similarity">
    <text evidence="12">Belongs to the COX15/CtaA family. Type 2 subfamily.</text>
</comment>
<keyword evidence="9 12" id="KW-0472">Membrane</keyword>
<evidence type="ECO:0000256" key="5">
    <source>
        <dbReference type="ARBA" id="ARBA00022989"/>
    </source>
</evidence>
<evidence type="ECO:0000256" key="12">
    <source>
        <dbReference type="HAMAP-Rule" id="MF_01665"/>
    </source>
</evidence>
<dbReference type="InterPro" id="IPR003780">
    <property type="entry name" value="COX15/CtaA_fam"/>
</dbReference>
<dbReference type="InterPro" id="IPR023754">
    <property type="entry name" value="HemeA_Synthase_type2"/>
</dbReference>
<comment type="subunit">
    <text evidence="12">Interacts with CtaB.</text>
</comment>
<evidence type="ECO:0000256" key="6">
    <source>
        <dbReference type="ARBA" id="ARBA00023002"/>
    </source>
</evidence>
<evidence type="ECO:0000256" key="1">
    <source>
        <dbReference type="ARBA" id="ARBA00001970"/>
    </source>
</evidence>
<sequence length="358" mass="37780">MAFALNTSTSRAPATSSARGIAGVRVWLWALAALVFCMVVVGGATRMTGSGLSITEWRPVMGAIPPLDAADWAAEFAKYRESPQYQIQNSGMTLGEFKAIYWWEWSHRQLGRLVGLAFGVGFLVFAATGALRGRLMARVLLLGTLGGLQGAIGWIMVASGLKPGMTAVEPVKLMLHLTTASVIFAGLVAVATGLGRAAREPDAAPEGARSAFWLMALVLAQIALGALVAGSHAGLVYNTWPLIDGAFVPPLSGLMFGTPWYENFVDNHLTVQFQHRMVAYAVLAVALWQAWSLRASAPGTSAARRATALAGLVAAQAAIGIWTLLAQAPLALGLLHQAFAMVVLGMAAAHWRLRAAGH</sequence>
<organism evidence="13 14">
    <name type="scientific">Alsobacter ponti</name>
    <dbReference type="NCBI Taxonomy" id="2962936"/>
    <lineage>
        <taxon>Bacteria</taxon>
        <taxon>Pseudomonadati</taxon>
        <taxon>Pseudomonadota</taxon>
        <taxon>Alphaproteobacteria</taxon>
        <taxon>Hyphomicrobiales</taxon>
        <taxon>Alsobacteraceae</taxon>
        <taxon>Alsobacter</taxon>
    </lineage>
</organism>
<evidence type="ECO:0000313" key="13">
    <source>
        <dbReference type="EMBL" id="MCP8939125.1"/>
    </source>
</evidence>
<feature type="transmembrane region" description="Helical" evidence="12">
    <location>
        <begin position="113"/>
        <end position="133"/>
    </location>
</feature>
<feature type="transmembrane region" description="Helical" evidence="12">
    <location>
        <begin position="273"/>
        <end position="294"/>
    </location>
</feature>
<keyword evidence="4 12" id="KW-0479">Metal-binding</keyword>
<dbReference type="PANTHER" id="PTHR23289">
    <property type="entry name" value="CYTOCHROME C OXIDASE ASSEMBLY PROTEIN COX15"/>
    <property type="match status" value="1"/>
</dbReference>
<comment type="cofactor">
    <cofactor evidence="1 12">
        <name>heme b</name>
        <dbReference type="ChEBI" id="CHEBI:60344"/>
    </cofactor>
</comment>
<keyword evidence="12" id="KW-1003">Cell membrane</keyword>
<evidence type="ECO:0000256" key="9">
    <source>
        <dbReference type="ARBA" id="ARBA00023136"/>
    </source>
</evidence>
<proteinExistence type="inferred from homology"/>
<evidence type="ECO:0000256" key="11">
    <source>
        <dbReference type="ARBA" id="ARBA00048044"/>
    </source>
</evidence>
<protein>
    <recommendedName>
        <fullName evidence="12">Heme A synthase</fullName>
        <shortName evidence="12">HAS</shortName>
        <ecNumber evidence="12">1.17.99.9</ecNumber>
    </recommendedName>
    <alternativeName>
        <fullName evidence="12">Cytochrome aa3-controlling protein</fullName>
    </alternativeName>
</protein>
<feature type="transmembrane region" description="Helical" evidence="12">
    <location>
        <begin position="139"/>
        <end position="161"/>
    </location>
</feature>